<comment type="caution">
    <text evidence="1">The sequence shown here is derived from an EMBL/GenBank/DDBJ whole genome shotgun (WGS) entry which is preliminary data.</text>
</comment>
<protein>
    <submittedName>
        <fullName evidence="1">Uncharacterized protein</fullName>
    </submittedName>
</protein>
<organism evidence="1 2">
    <name type="scientific">Scortum barcoo</name>
    <name type="common">barcoo grunter</name>
    <dbReference type="NCBI Taxonomy" id="214431"/>
    <lineage>
        <taxon>Eukaryota</taxon>
        <taxon>Metazoa</taxon>
        <taxon>Chordata</taxon>
        <taxon>Craniata</taxon>
        <taxon>Vertebrata</taxon>
        <taxon>Euteleostomi</taxon>
        <taxon>Actinopterygii</taxon>
        <taxon>Neopterygii</taxon>
        <taxon>Teleostei</taxon>
        <taxon>Neoteleostei</taxon>
        <taxon>Acanthomorphata</taxon>
        <taxon>Eupercaria</taxon>
        <taxon>Centrarchiformes</taxon>
        <taxon>Terapontoidei</taxon>
        <taxon>Terapontidae</taxon>
        <taxon>Scortum</taxon>
    </lineage>
</organism>
<sequence length="163" mass="18715">MERHQAGQEETLMEVRMEKYSWEAVHRPRGSPEDRHGCFKCAVALAVVMGLLTVALVAFILYFFMFTPSCIQGAPLLNDTARNCTASTLKESDEGKYDIFTVDTSTNYTIFVWVKFSNVTSEMVCLWRLLKEKEKPLTRKNVNGEEIVFSEKKVLIETSRIYI</sequence>
<accession>A0ACB8WMG8</accession>
<keyword evidence="2" id="KW-1185">Reference proteome</keyword>
<reference evidence="1" key="1">
    <citation type="submission" date="2022-04" db="EMBL/GenBank/DDBJ databases">
        <title>Jade perch genome.</title>
        <authorList>
            <person name="Chao B."/>
        </authorList>
    </citation>
    <scope>NUCLEOTIDE SEQUENCE</scope>
    <source>
        <strain evidence="1">CB-2022</strain>
    </source>
</reference>
<evidence type="ECO:0000313" key="2">
    <source>
        <dbReference type="Proteomes" id="UP000831701"/>
    </source>
</evidence>
<dbReference type="Proteomes" id="UP000831701">
    <property type="component" value="Chromosome 8"/>
</dbReference>
<name>A0ACB8WMG8_9TELE</name>
<proteinExistence type="predicted"/>
<evidence type="ECO:0000313" key="1">
    <source>
        <dbReference type="EMBL" id="KAI3368940.1"/>
    </source>
</evidence>
<feature type="non-terminal residue" evidence="1">
    <location>
        <position position="163"/>
    </location>
</feature>
<gene>
    <name evidence="1" type="ORF">L3Q82_025916</name>
</gene>
<dbReference type="EMBL" id="CM041538">
    <property type="protein sequence ID" value="KAI3368940.1"/>
    <property type="molecule type" value="Genomic_DNA"/>
</dbReference>